<dbReference type="Proteomes" id="UP000681720">
    <property type="component" value="Unassembled WGS sequence"/>
</dbReference>
<dbReference type="InterPro" id="IPR015021">
    <property type="entry name" value="C11orf54_DUF1907"/>
</dbReference>
<evidence type="ECO:0008006" key="6">
    <source>
        <dbReference type="Google" id="ProtNLM"/>
    </source>
</evidence>
<dbReference type="SUPFAM" id="SSF117856">
    <property type="entry name" value="AF0104/ALDC/Ptd012-like"/>
    <property type="match status" value="1"/>
</dbReference>
<protein>
    <recommendedName>
        <fullName evidence="6">3-hydroxyacyl-CoA dehydrogenase</fullName>
    </recommendedName>
</protein>
<evidence type="ECO:0000259" key="2">
    <source>
        <dbReference type="Pfam" id="PF00725"/>
    </source>
</evidence>
<reference evidence="4" key="1">
    <citation type="submission" date="2021-02" db="EMBL/GenBank/DDBJ databases">
        <authorList>
            <person name="Nowell W R."/>
        </authorList>
    </citation>
    <scope>NUCLEOTIDE SEQUENCE</scope>
</reference>
<feature type="non-terminal residue" evidence="4">
    <location>
        <position position="307"/>
    </location>
</feature>
<dbReference type="InterPro" id="IPR006108">
    <property type="entry name" value="3HC_DH_C"/>
</dbReference>
<dbReference type="AlphaFoldDB" id="A0A8S3HYK8"/>
<dbReference type="EMBL" id="CAJOBJ010335742">
    <property type="protein sequence ID" value="CAF5188675.1"/>
    <property type="molecule type" value="Genomic_DNA"/>
</dbReference>
<name>A0A8S3HYK8_9BILA</name>
<feature type="non-terminal residue" evidence="4">
    <location>
        <position position="1"/>
    </location>
</feature>
<evidence type="ECO:0000313" key="5">
    <source>
        <dbReference type="Proteomes" id="UP000681720"/>
    </source>
</evidence>
<feature type="domain" description="DUF1907" evidence="3">
    <location>
        <begin position="182"/>
        <end position="305"/>
    </location>
</feature>
<proteinExistence type="inferred from homology"/>
<dbReference type="InterPro" id="IPR006180">
    <property type="entry name" value="3-OHacyl-CoA_DH_CS"/>
</dbReference>
<dbReference type="GO" id="GO:0005634">
    <property type="term" value="C:nucleus"/>
    <property type="evidence" value="ECO:0007669"/>
    <property type="project" value="InterPro"/>
</dbReference>
<dbReference type="InterPro" id="IPR008927">
    <property type="entry name" value="6-PGluconate_DH-like_C_sf"/>
</dbReference>
<evidence type="ECO:0000313" key="4">
    <source>
        <dbReference type="EMBL" id="CAF5188675.1"/>
    </source>
</evidence>
<dbReference type="InterPro" id="IPR013328">
    <property type="entry name" value="6PGD_dom2"/>
</dbReference>
<comment type="similarity">
    <text evidence="1">Belongs to the 3-hydroxyacyl-CoA dehydrogenase family.</text>
</comment>
<organism evidence="4 5">
    <name type="scientific">Rotaria magnacalcarata</name>
    <dbReference type="NCBI Taxonomy" id="392030"/>
    <lineage>
        <taxon>Eukaryota</taxon>
        <taxon>Metazoa</taxon>
        <taxon>Spiralia</taxon>
        <taxon>Gnathifera</taxon>
        <taxon>Rotifera</taxon>
        <taxon>Eurotatoria</taxon>
        <taxon>Bdelloidea</taxon>
        <taxon>Philodinida</taxon>
        <taxon>Philodinidae</taxon>
        <taxon>Rotaria</taxon>
    </lineage>
</organism>
<sequence length="307" mass="35115">DEAFVDLAMERYRSIGMEPIRLKKEVDGFVVNRLQYAILSSALQLVQDGIAEPEDVDRAITHGLACRWSFMGPFQTIDLNAPKGIIDYFNRYGSSIQRVLADMNFSSDWTQETIEKVDKYFRSKYPVGENGSGLTDKKLWRDQRLLDLAKYKQTYTDRDYRIVRYPLFIPNDQGQSMIQVIEKELKQVYKHVKVRLVQNNEVKEMDLSAEPWNLAGSSLGTNGMFCQLGGAKNVEFQHGHSIRFDMSSVLDQLHINNKETLVIGPGAADGTYLNTNGELVFNMTLDQYNKVITQRSYSSIVTQEEQP</sequence>
<evidence type="ECO:0000256" key="1">
    <source>
        <dbReference type="ARBA" id="ARBA00009463"/>
    </source>
</evidence>
<dbReference type="Pfam" id="PF00725">
    <property type="entry name" value="3HCDH"/>
    <property type="match status" value="1"/>
</dbReference>
<dbReference type="Pfam" id="PF08925">
    <property type="entry name" value="DUF1907"/>
    <property type="match status" value="1"/>
</dbReference>
<dbReference type="SUPFAM" id="SSF48179">
    <property type="entry name" value="6-phosphogluconate dehydrogenase C-terminal domain-like"/>
    <property type="match status" value="1"/>
</dbReference>
<dbReference type="PROSITE" id="PS00067">
    <property type="entry name" value="3HCDH"/>
    <property type="match status" value="1"/>
</dbReference>
<comment type="caution">
    <text evidence="4">The sequence shown here is derived from an EMBL/GenBank/DDBJ whole genome shotgun (WGS) entry which is preliminary data.</text>
</comment>
<dbReference type="PANTHER" id="PTHR48075">
    <property type="entry name" value="3-HYDROXYACYL-COA DEHYDROGENASE FAMILY PROTEIN"/>
    <property type="match status" value="1"/>
</dbReference>
<evidence type="ECO:0000259" key="3">
    <source>
        <dbReference type="Pfam" id="PF08925"/>
    </source>
</evidence>
<dbReference type="PANTHER" id="PTHR48075:SF1">
    <property type="entry name" value="LAMBDA-CRYSTALLIN HOMOLOG"/>
    <property type="match status" value="1"/>
</dbReference>
<dbReference type="GO" id="GO:0050104">
    <property type="term" value="F:L-gulonate 3-dehydrogenase activity"/>
    <property type="evidence" value="ECO:0007669"/>
    <property type="project" value="TreeGrafter"/>
</dbReference>
<dbReference type="GO" id="GO:0006631">
    <property type="term" value="P:fatty acid metabolic process"/>
    <property type="evidence" value="ECO:0007669"/>
    <property type="project" value="InterPro"/>
</dbReference>
<accession>A0A8S3HYK8</accession>
<feature type="domain" description="3-hydroxyacyl-CoA dehydrogenase C-terminal" evidence="2">
    <location>
        <begin position="28"/>
        <end position="102"/>
    </location>
</feature>
<dbReference type="Gene3D" id="1.10.1040.10">
    <property type="entry name" value="N-(1-d-carboxylethyl)-l-norvaline Dehydrogenase, domain 2"/>
    <property type="match status" value="1"/>
</dbReference>
<gene>
    <name evidence="4" type="ORF">GIL414_LOCUS72138</name>
</gene>